<evidence type="ECO:0000256" key="4">
    <source>
        <dbReference type="PIRSR" id="PIRSR602081-1"/>
    </source>
</evidence>
<dbReference type="Gene3D" id="3.40.50.620">
    <property type="entry name" value="HUPs"/>
    <property type="match status" value="1"/>
</dbReference>
<dbReference type="PANTHER" id="PTHR11455:SF9">
    <property type="entry name" value="CRYPTOCHROME CIRCADIAN CLOCK 5 ISOFORM X1"/>
    <property type="match status" value="1"/>
</dbReference>
<dbReference type="InterPro" id="IPR006050">
    <property type="entry name" value="DNA_photolyase_N"/>
</dbReference>
<dbReference type="InterPro" id="IPR014729">
    <property type="entry name" value="Rossmann-like_a/b/a_fold"/>
</dbReference>
<keyword evidence="2 4" id="KW-0285">Flavoprotein</keyword>
<proteinExistence type="predicted"/>
<dbReference type="RefSeq" id="WP_094472878.1">
    <property type="nucleotide sequence ID" value="NZ_NOXT01000084.1"/>
</dbReference>
<dbReference type="GO" id="GO:0071949">
    <property type="term" value="F:FAD binding"/>
    <property type="evidence" value="ECO:0007669"/>
    <property type="project" value="TreeGrafter"/>
</dbReference>
<protein>
    <submittedName>
        <fullName evidence="7">Deoxyribodipyrimidine photolyase</fullName>
    </submittedName>
</protein>
<evidence type="ECO:0000313" key="8">
    <source>
        <dbReference type="Proteomes" id="UP000216991"/>
    </source>
</evidence>
<feature type="compositionally biased region" description="Polar residues" evidence="5">
    <location>
        <begin position="488"/>
        <end position="503"/>
    </location>
</feature>
<evidence type="ECO:0000256" key="1">
    <source>
        <dbReference type="ARBA" id="ARBA00001932"/>
    </source>
</evidence>
<dbReference type="InterPro" id="IPR036134">
    <property type="entry name" value="Crypto/Photolyase_FAD-like_sf"/>
</dbReference>
<reference evidence="7 8" key="1">
    <citation type="submission" date="2017-07" db="EMBL/GenBank/DDBJ databases">
        <title>Sandarakinorhabdus cyanobacteriorum sp. nov., a novel bacterium isolated from cyanobacterial aggregates in a eutrophic lake.</title>
        <authorList>
            <person name="Cai H."/>
        </authorList>
    </citation>
    <scope>NUCLEOTIDE SEQUENCE [LARGE SCALE GENOMIC DNA]</scope>
    <source>
        <strain evidence="7 8">TH057</strain>
    </source>
</reference>
<dbReference type="Gene3D" id="1.10.579.10">
    <property type="entry name" value="DNA Cyclobutane Dipyrimidine Photolyase, subunit A, domain 3"/>
    <property type="match status" value="1"/>
</dbReference>
<evidence type="ECO:0000256" key="5">
    <source>
        <dbReference type="SAM" id="MobiDB-lite"/>
    </source>
</evidence>
<feature type="region of interest" description="Disordered" evidence="5">
    <location>
        <begin position="472"/>
        <end position="503"/>
    </location>
</feature>
<gene>
    <name evidence="7" type="ORF">CHU93_04065</name>
</gene>
<feature type="domain" description="Photolyase/cryptochrome alpha/beta" evidence="6">
    <location>
        <begin position="1"/>
        <end position="130"/>
    </location>
</feature>
<dbReference type="Pfam" id="PF03441">
    <property type="entry name" value="FAD_binding_7"/>
    <property type="match status" value="1"/>
</dbReference>
<dbReference type="PANTHER" id="PTHR11455">
    <property type="entry name" value="CRYPTOCHROME"/>
    <property type="match status" value="1"/>
</dbReference>
<dbReference type="GO" id="GO:0009416">
    <property type="term" value="P:response to light stimulus"/>
    <property type="evidence" value="ECO:0007669"/>
    <property type="project" value="TreeGrafter"/>
</dbReference>
<dbReference type="GO" id="GO:0003904">
    <property type="term" value="F:deoxyribodipyrimidine photo-lyase activity"/>
    <property type="evidence" value="ECO:0007669"/>
    <property type="project" value="TreeGrafter"/>
</dbReference>
<organism evidence="7 8">
    <name type="scientific">Sandarakinorhabdus cyanobacteriorum</name>
    <dbReference type="NCBI Taxonomy" id="1981098"/>
    <lineage>
        <taxon>Bacteria</taxon>
        <taxon>Pseudomonadati</taxon>
        <taxon>Pseudomonadota</taxon>
        <taxon>Alphaproteobacteria</taxon>
        <taxon>Sphingomonadales</taxon>
        <taxon>Sphingosinicellaceae</taxon>
        <taxon>Sandarakinorhabdus</taxon>
    </lineage>
</organism>
<dbReference type="Gene3D" id="1.25.40.80">
    <property type="match status" value="1"/>
</dbReference>
<name>A0A255YRU3_9SPHN</name>
<accession>A0A255YRU3</accession>
<evidence type="ECO:0000313" key="7">
    <source>
        <dbReference type="EMBL" id="OYQ31901.1"/>
    </source>
</evidence>
<dbReference type="EMBL" id="NOXT01000084">
    <property type="protein sequence ID" value="OYQ31901.1"/>
    <property type="molecule type" value="Genomic_DNA"/>
</dbReference>
<dbReference type="OrthoDB" id="9772484at2"/>
<dbReference type="InterPro" id="IPR005101">
    <property type="entry name" value="Cryptochr/Photolyase_FAD-bd"/>
</dbReference>
<keyword evidence="8" id="KW-1185">Reference proteome</keyword>
<dbReference type="InterPro" id="IPR002081">
    <property type="entry name" value="Cryptochrome/DNA_photolyase_1"/>
</dbReference>
<feature type="binding site" evidence="4">
    <location>
        <position position="208"/>
    </location>
    <ligand>
        <name>FAD</name>
        <dbReference type="ChEBI" id="CHEBI:57692"/>
    </ligand>
</feature>
<keyword evidence="3 4" id="KW-0274">FAD</keyword>
<dbReference type="SUPFAM" id="SSF52425">
    <property type="entry name" value="Cryptochrome/photolyase, N-terminal domain"/>
    <property type="match status" value="1"/>
</dbReference>
<dbReference type="Pfam" id="PF00875">
    <property type="entry name" value="DNA_photolyase"/>
    <property type="match status" value="1"/>
</dbReference>
<feature type="binding site" evidence="4">
    <location>
        <position position="265"/>
    </location>
    <ligand>
        <name>FAD</name>
        <dbReference type="ChEBI" id="CHEBI:57692"/>
    </ligand>
</feature>
<keyword evidence="7" id="KW-0456">Lyase</keyword>
<comment type="caution">
    <text evidence="7">The sequence shown here is derived from an EMBL/GenBank/DDBJ whole genome shotgun (WGS) entry which is preliminary data.</text>
</comment>
<comment type="cofactor">
    <cofactor evidence="1">
        <name>(6R)-5,10-methylene-5,6,7,8-tetrahydrofolate</name>
        <dbReference type="ChEBI" id="CHEBI:15636"/>
    </cofactor>
</comment>
<evidence type="ECO:0000256" key="2">
    <source>
        <dbReference type="ARBA" id="ARBA00022630"/>
    </source>
</evidence>
<dbReference type="Proteomes" id="UP000216991">
    <property type="component" value="Unassembled WGS sequence"/>
</dbReference>
<dbReference type="InterPro" id="IPR036155">
    <property type="entry name" value="Crypto/Photolyase_N_sf"/>
</dbReference>
<dbReference type="PROSITE" id="PS51645">
    <property type="entry name" value="PHR_CRY_ALPHA_BETA"/>
    <property type="match status" value="1"/>
</dbReference>
<dbReference type="AlphaFoldDB" id="A0A255YRU3"/>
<sequence>MEIVWFKRDLRVHDHAPLLAACASGRPVLPLYIVEPDLWAQPDASGRQFAFLAESLADLDRSLQAGGARLVVLVGDAVQILHDLHASYGITAIHAHQETGNLWSFARDKAVRRWARAAGVPVHEAMQHGVWRAHDNRDGWAARWEAMMRRPRLPAPAAIAMADVAGDALPSAADLGLAPDPCPGRQPGGRRAGLALLKSFMGERGRPYRAAMSAPASGADHCSRLSPHLALGAISMREAFQSALTARQRWKDGGDSQFVGSIDSFISRLHWHCHFIQKLEDAPWLEARCLHPAYDGLPAHGPARLAAWAQGRTGWSFVDACMRSLNATGWLNFRMRAMVMAVASYHLRLDWRQSGAVLARAFTDYEPGIHWPQVQMQSGTTGTNIPRIYNPVKQGLDQDPQGRFIRRWLPELAHLPTPFVHEPWKAPGAAAYPAPLVDHEQAARDARAAITAIRRDPAHAGPARAIVRTHGSRKAGLPDTTRRRKTLPATTQGQLDLCQGTND</sequence>
<comment type="cofactor">
    <cofactor evidence="4">
        <name>FAD</name>
        <dbReference type="ChEBI" id="CHEBI:57692"/>
    </cofactor>
    <text evidence="4">Binds 1 FAD per subunit.</text>
</comment>
<evidence type="ECO:0000256" key="3">
    <source>
        <dbReference type="ARBA" id="ARBA00022827"/>
    </source>
</evidence>
<dbReference type="SUPFAM" id="SSF48173">
    <property type="entry name" value="Cryptochrome/photolyase FAD-binding domain"/>
    <property type="match status" value="1"/>
</dbReference>
<dbReference type="GO" id="GO:0003677">
    <property type="term" value="F:DNA binding"/>
    <property type="evidence" value="ECO:0007669"/>
    <property type="project" value="TreeGrafter"/>
</dbReference>
<evidence type="ECO:0000259" key="6">
    <source>
        <dbReference type="PROSITE" id="PS51645"/>
    </source>
</evidence>